<proteinExistence type="predicted"/>
<organism evidence="4 5">
    <name type="scientific">Byssochlamys spectabilis</name>
    <name type="common">Paecilomyces variotii</name>
    <dbReference type="NCBI Taxonomy" id="264951"/>
    <lineage>
        <taxon>Eukaryota</taxon>
        <taxon>Fungi</taxon>
        <taxon>Dikarya</taxon>
        <taxon>Ascomycota</taxon>
        <taxon>Pezizomycotina</taxon>
        <taxon>Eurotiomycetes</taxon>
        <taxon>Eurotiomycetidae</taxon>
        <taxon>Eurotiales</taxon>
        <taxon>Thermoascaceae</taxon>
        <taxon>Paecilomyces</taxon>
    </lineage>
</organism>
<dbReference type="InterPro" id="IPR057683">
    <property type="entry name" value="DUF7923"/>
</dbReference>
<evidence type="ECO:0000259" key="3">
    <source>
        <dbReference type="PROSITE" id="PS50103"/>
    </source>
</evidence>
<keyword evidence="1" id="KW-0863">Zinc-finger</keyword>
<dbReference type="PANTHER" id="PTHR37543">
    <property type="entry name" value="CCCH ZINC FINGER DNA BINDING PROTEIN (AFU_ORTHOLOGUE AFUA_5G12760)"/>
    <property type="match status" value="1"/>
</dbReference>
<dbReference type="Pfam" id="PF25540">
    <property type="entry name" value="DUF7923"/>
    <property type="match status" value="1"/>
</dbReference>
<dbReference type="GeneID" id="39597658"/>
<keyword evidence="1" id="KW-0479">Metal-binding</keyword>
<evidence type="ECO:0000256" key="2">
    <source>
        <dbReference type="SAM" id="MobiDB-lite"/>
    </source>
</evidence>
<dbReference type="InterPro" id="IPR000571">
    <property type="entry name" value="Znf_CCCH"/>
</dbReference>
<feature type="domain" description="C3H1-type" evidence="3">
    <location>
        <begin position="362"/>
        <end position="389"/>
    </location>
</feature>
<dbReference type="EMBL" id="RCNU01000008">
    <property type="protein sequence ID" value="RWQ93938.1"/>
    <property type="molecule type" value="Genomic_DNA"/>
</dbReference>
<evidence type="ECO:0000313" key="5">
    <source>
        <dbReference type="Proteomes" id="UP000283841"/>
    </source>
</evidence>
<dbReference type="RefSeq" id="XP_028483583.1">
    <property type="nucleotide sequence ID" value="XM_028628381.1"/>
</dbReference>
<dbReference type="InterPro" id="IPR057654">
    <property type="entry name" value="Znf-CCCH_tandem"/>
</dbReference>
<reference evidence="4 5" key="1">
    <citation type="journal article" date="2018" name="Front. Microbiol.">
        <title>Genomic and genetic insights into a cosmopolitan fungus, Paecilomyces variotii (Eurotiales).</title>
        <authorList>
            <person name="Urquhart A.S."/>
            <person name="Mondo S.J."/>
            <person name="Makela M.R."/>
            <person name="Hane J.K."/>
            <person name="Wiebenga A."/>
            <person name="He G."/>
            <person name="Mihaltcheva S."/>
            <person name="Pangilinan J."/>
            <person name="Lipzen A."/>
            <person name="Barry K."/>
            <person name="de Vries R.P."/>
            <person name="Grigoriev I.V."/>
            <person name="Idnurm A."/>
        </authorList>
    </citation>
    <scope>NUCLEOTIDE SEQUENCE [LARGE SCALE GENOMIC DNA]</scope>
    <source>
        <strain evidence="4 5">CBS 101075</strain>
    </source>
</reference>
<dbReference type="GO" id="GO:0008270">
    <property type="term" value="F:zinc ion binding"/>
    <property type="evidence" value="ECO:0007669"/>
    <property type="project" value="UniProtKB-KW"/>
</dbReference>
<comment type="caution">
    <text evidence="4">The sequence shown here is derived from an EMBL/GenBank/DDBJ whole genome shotgun (WGS) entry which is preliminary data.</text>
</comment>
<feature type="zinc finger region" description="C3H1-type" evidence="1">
    <location>
        <begin position="362"/>
        <end position="389"/>
    </location>
</feature>
<dbReference type="STRING" id="264951.A0A443HQ16"/>
<dbReference type="AlphaFoldDB" id="A0A443HQ16"/>
<feature type="compositionally biased region" description="Low complexity" evidence="2">
    <location>
        <begin position="291"/>
        <end position="311"/>
    </location>
</feature>
<protein>
    <submittedName>
        <fullName evidence="4">C-x8-C-x5-C-x3-H zinc finger protein</fullName>
    </submittedName>
</protein>
<gene>
    <name evidence="4" type="ORF">C8Q69DRAFT_419878</name>
</gene>
<evidence type="ECO:0000313" key="4">
    <source>
        <dbReference type="EMBL" id="RWQ93938.1"/>
    </source>
</evidence>
<evidence type="ECO:0000256" key="1">
    <source>
        <dbReference type="PROSITE-ProRule" id="PRU00723"/>
    </source>
</evidence>
<dbReference type="Proteomes" id="UP000283841">
    <property type="component" value="Unassembled WGS sequence"/>
</dbReference>
<dbReference type="Pfam" id="PF25543">
    <property type="entry name" value="zf-CCCH_tandem"/>
    <property type="match status" value="1"/>
</dbReference>
<name>A0A443HQ16_BYSSP</name>
<dbReference type="PROSITE" id="PS50103">
    <property type="entry name" value="ZF_C3H1"/>
    <property type="match status" value="1"/>
</dbReference>
<keyword evidence="5" id="KW-1185">Reference proteome</keyword>
<accession>A0A443HQ16</accession>
<sequence>MMSTASTQVLFERYEQVKTIEHTKNQLIEDLLQRVSELEEAYQQEKLDHQRETRFNRDIQIHEMELMDQITRIKTIMDREAFVIAFLDGDGMIFQDYLLQQGEQGGRDAANQLWACLRDYVTRNLPSISSPKIITRIFANVQGLAETCVKAGIIEKASVFQDFVRGFNGSRLLFDFVDVGTGKDRADDKLAENFKLHLYNCHCHQIFLGCSHDNGYARLLEETLADRELTGRISLIEGAPFERELESIKSSYRVTKFADLFRTSKIVTHATNLKGTTLSAPLAVRSPNPPATTLTRTSTNTTSSSATATTSWASISATPGDVKISASKPSTPVPTVERNKYGQRIDRLDLKNIPKEELNRVKKMKLCNVHFLLGECPNDENCYHDHTHKLTKSERVILQAIARMTPCHYGPDCDDPKCIYGHRCPQSEVGKKECFWGSNCRFDTSAHGIDTQVVRVTKV</sequence>
<feature type="region of interest" description="Disordered" evidence="2">
    <location>
        <begin position="280"/>
        <end position="311"/>
    </location>
</feature>
<dbReference type="OrthoDB" id="2270193at2759"/>
<keyword evidence="1" id="KW-0862">Zinc</keyword>
<dbReference type="VEuPathDB" id="FungiDB:C8Q69DRAFT_419878"/>
<dbReference type="Pfam" id="PF25542">
    <property type="entry name" value="zf-CCCH_12"/>
    <property type="match status" value="1"/>
</dbReference>
<dbReference type="PANTHER" id="PTHR37543:SF1">
    <property type="entry name" value="CCCH ZINC FINGER DNA BINDING PROTEIN (AFU_ORTHOLOGUE AFUA_5G12760)"/>
    <property type="match status" value="1"/>
</dbReference>